<reference evidence="2" key="1">
    <citation type="submission" date="2017-07" db="EMBL/GenBank/DDBJ databases">
        <title>Taro Niue Genome Assembly and Annotation.</title>
        <authorList>
            <person name="Atibalentja N."/>
            <person name="Keating K."/>
            <person name="Fields C.J."/>
        </authorList>
    </citation>
    <scope>NUCLEOTIDE SEQUENCE</scope>
    <source>
        <strain evidence="2">Niue_2</strain>
        <tissue evidence="2">Leaf</tissue>
    </source>
</reference>
<feature type="chain" id="PRO_5032709339" evidence="1">
    <location>
        <begin position="27"/>
        <end position="85"/>
    </location>
</feature>
<keyword evidence="1" id="KW-0732">Signal</keyword>
<feature type="signal peptide" evidence="1">
    <location>
        <begin position="1"/>
        <end position="26"/>
    </location>
</feature>
<name>A0A843UEM6_COLES</name>
<dbReference type="AlphaFoldDB" id="A0A843UEM6"/>
<dbReference type="EMBL" id="NMUH01000469">
    <property type="protein sequence ID" value="MQL79653.1"/>
    <property type="molecule type" value="Genomic_DNA"/>
</dbReference>
<evidence type="ECO:0000313" key="3">
    <source>
        <dbReference type="Proteomes" id="UP000652761"/>
    </source>
</evidence>
<evidence type="ECO:0000256" key="1">
    <source>
        <dbReference type="SAM" id="SignalP"/>
    </source>
</evidence>
<organism evidence="2 3">
    <name type="scientific">Colocasia esculenta</name>
    <name type="common">Wild taro</name>
    <name type="synonym">Arum esculentum</name>
    <dbReference type="NCBI Taxonomy" id="4460"/>
    <lineage>
        <taxon>Eukaryota</taxon>
        <taxon>Viridiplantae</taxon>
        <taxon>Streptophyta</taxon>
        <taxon>Embryophyta</taxon>
        <taxon>Tracheophyta</taxon>
        <taxon>Spermatophyta</taxon>
        <taxon>Magnoliopsida</taxon>
        <taxon>Liliopsida</taxon>
        <taxon>Araceae</taxon>
        <taxon>Aroideae</taxon>
        <taxon>Colocasieae</taxon>
        <taxon>Colocasia</taxon>
    </lineage>
</organism>
<evidence type="ECO:0000313" key="2">
    <source>
        <dbReference type="EMBL" id="MQL79653.1"/>
    </source>
</evidence>
<proteinExistence type="predicted"/>
<comment type="caution">
    <text evidence="2">The sequence shown here is derived from an EMBL/GenBank/DDBJ whole genome shotgun (WGS) entry which is preliminary data.</text>
</comment>
<dbReference type="Proteomes" id="UP000652761">
    <property type="component" value="Unassembled WGS sequence"/>
</dbReference>
<keyword evidence="3" id="KW-1185">Reference proteome</keyword>
<accession>A0A843UEM6</accession>
<sequence>MNEREICCSARFFLLLLLLFFSICSSFSTSLLSPLLGLDPHVILDGIDGWLEGLAASDEIGYFIASVQSHPLENRLAVMQMAMAA</sequence>
<protein>
    <submittedName>
        <fullName evidence="2">Uncharacterized protein</fullName>
    </submittedName>
</protein>
<gene>
    <name evidence="2" type="ORF">Taro_012095</name>
</gene>